<comment type="caution">
    <text evidence="2">The sequence shown here is derived from an EMBL/GenBank/DDBJ whole genome shotgun (WGS) entry which is preliminary data.</text>
</comment>
<proteinExistence type="predicted"/>
<dbReference type="STRING" id="1524254.PHACT_04635"/>
<evidence type="ECO:0000313" key="2">
    <source>
        <dbReference type="EMBL" id="OFE12508.1"/>
    </source>
</evidence>
<gene>
    <name evidence="2" type="ORF">PHACT_04635</name>
</gene>
<accession>A0A1E8CJC4</accession>
<name>A0A1E8CJC4_9GAMM</name>
<dbReference type="AlphaFoldDB" id="A0A1E8CJC4"/>
<dbReference type="EMBL" id="MASR01000001">
    <property type="protein sequence ID" value="OFE12508.1"/>
    <property type="molecule type" value="Genomic_DNA"/>
</dbReference>
<evidence type="ECO:0000256" key="1">
    <source>
        <dbReference type="SAM" id="Phobius"/>
    </source>
</evidence>
<keyword evidence="1" id="KW-1133">Transmembrane helix</keyword>
<sequence>MTKMFEKLFFLMPGLLMPTLILAQEPDRMGDGMMEGCMMPGMGIFMAVIWVFLIVLLVVAILALIKYLRKK</sequence>
<reference evidence="3" key="1">
    <citation type="submission" date="2016-07" db="EMBL/GenBank/DDBJ databases">
        <authorList>
            <person name="Florea S."/>
            <person name="Webb J.S."/>
            <person name="Jaromczyk J."/>
            <person name="Schardl C.L."/>
        </authorList>
    </citation>
    <scope>NUCLEOTIDE SEQUENCE [LARGE SCALE GENOMIC DNA]</scope>
    <source>
        <strain evidence="3">KCTC 42131</strain>
    </source>
</reference>
<dbReference type="Proteomes" id="UP000175669">
    <property type="component" value="Unassembled WGS sequence"/>
</dbReference>
<feature type="transmembrane region" description="Helical" evidence="1">
    <location>
        <begin position="39"/>
        <end position="65"/>
    </location>
</feature>
<organism evidence="2 3">
    <name type="scientific">Pseudohongiella acticola</name>
    <dbReference type="NCBI Taxonomy" id="1524254"/>
    <lineage>
        <taxon>Bacteria</taxon>
        <taxon>Pseudomonadati</taxon>
        <taxon>Pseudomonadota</taxon>
        <taxon>Gammaproteobacteria</taxon>
        <taxon>Pseudomonadales</taxon>
        <taxon>Pseudohongiellaceae</taxon>
        <taxon>Pseudohongiella</taxon>
    </lineage>
</organism>
<protein>
    <submittedName>
        <fullName evidence="2">Uncharacterized protein</fullName>
    </submittedName>
</protein>
<dbReference type="RefSeq" id="WP_068810619.1">
    <property type="nucleotide sequence ID" value="NZ_MASR01000001.1"/>
</dbReference>
<keyword evidence="3" id="KW-1185">Reference proteome</keyword>
<keyword evidence="1" id="KW-0472">Membrane</keyword>
<keyword evidence="1" id="KW-0812">Transmembrane</keyword>
<evidence type="ECO:0000313" key="3">
    <source>
        <dbReference type="Proteomes" id="UP000175669"/>
    </source>
</evidence>